<accession>A0A9Q8TVC1</accession>
<evidence type="ECO:0000259" key="2">
    <source>
        <dbReference type="Pfam" id="PF19290"/>
    </source>
</evidence>
<gene>
    <name evidence="3" type="primary">pmbA</name>
    <name evidence="3" type="ORF">M9393_01725</name>
</gene>
<evidence type="ECO:0000259" key="1">
    <source>
        <dbReference type="Pfam" id="PF19289"/>
    </source>
</evidence>
<reference evidence="3" key="1">
    <citation type="submission" date="2022-05" db="EMBL/GenBank/DDBJ databases">
        <title>Impact of host demography and evolutionary history on endosymbiont molecular evolution: a test in carpenter ants (Genus Camponotus) and their Blochmannia endosymbionts.</title>
        <authorList>
            <person name="Manthey J.D."/>
            <person name="Giron J.C."/>
            <person name="Hruska J.P."/>
        </authorList>
    </citation>
    <scope>NUCLEOTIDE SEQUENCE</scope>
    <source>
        <strain evidence="3">C-039</strain>
    </source>
</reference>
<dbReference type="Gene3D" id="3.30.2290.10">
    <property type="entry name" value="PmbA/TldD superfamily"/>
    <property type="match status" value="1"/>
</dbReference>
<proteinExistence type="predicted"/>
<feature type="domain" description="Metalloprotease TldD/E central" evidence="2">
    <location>
        <begin position="124"/>
        <end position="230"/>
    </location>
</feature>
<feature type="domain" description="Metalloprotease TldD/E C-terminal" evidence="1">
    <location>
        <begin position="239"/>
        <end position="445"/>
    </location>
</feature>
<protein>
    <submittedName>
        <fullName evidence="3">Metalloprotease PmbA</fullName>
        <ecNumber evidence="3">3.4.24.-</ecNumber>
    </submittedName>
</protein>
<dbReference type="Proteomes" id="UP001056209">
    <property type="component" value="Chromosome"/>
</dbReference>
<evidence type="ECO:0000313" key="3">
    <source>
        <dbReference type="EMBL" id="URJ27899.1"/>
    </source>
</evidence>
<dbReference type="InterPro" id="IPR045569">
    <property type="entry name" value="Metalloprtase-TldD/E_C"/>
</dbReference>
<sequence>MDMMNDIIKQRSFLENVVNQALNIAHAYSKEVEVSVIKTTGITVSTRYEKLENVEFNSHNILDITMFRQKRKGTALSNDLHEKSIIRTIESAANIACYTSPDPYSGIADKELLAFNSMNLDLFHPINLDTKLGADLASTAEQTALNYDKRIISTEGSRFNSHFTTKVFGNSHGMLQSYTSSQHSLCCSVVASSNGIMEQNYAYTLSRSFNDLRSAEWVGQECAQRTLDHLNAKKIKTTESPVLFSAEIATSLFNHLAEAICGNNVYQKSTFLLNYLKKKIFPSWISIKEHPHILKGLGSAPFDSEGVQTLDRTIVENGVLNSWILNSYSARRIGLKTTGHADGIYNWYVSYKNLSFIELIKNMHRGLIVTSIMGQGINIITGNYSRGVSGFWVENGSIQYPVNEITIAGNLKEMFYNIVAIGCDTETRGHIHCGSVLISSMKIAGS</sequence>
<keyword evidence="3" id="KW-0482">Metalloprotease</keyword>
<dbReference type="InterPro" id="IPR036059">
    <property type="entry name" value="TldD/PmbA_sf"/>
</dbReference>
<dbReference type="InterPro" id="IPR045570">
    <property type="entry name" value="Metalloprtase-TldD/E_cen_dom"/>
</dbReference>
<dbReference type="EC" id="3.4.24.-" evidence="3"/>
<organism evidence="3 4">
    <name type="scientific">Candidatus Blochmannia vicinus</name>
    <name type="common">nom. nud.</name>
    <dbReference type="NCBI Taxonomy" id="251540"/>
    <lineage>
        <taxon>Bacteria</taxon>
        <taxon>Pseudomonadati</taxon>
        <taxon>Pseudomonadota</taxon>
        <taxon>Gammaproteobacteria</taxon>
        <taxon>Enterobacterales</taxon>
        <taxon>Enterobacteriaceae</taxon>
        <taxon>ant endosymbionts</taxon>
        <taxon>Candidatus Blochmanniella</taxon>
    </lineage>
</organism>
<name>A0A9Q8TVC1_9ENTR</name>
<evidence type="ECO:0000313" key="4">
    <source>
        <dbReference type="Proteomes" id="UP001056209"/>
    </source>
</evidence>
<dbReference type="InterPro" id="IPR047657">
    <property type="entry name" value="PmbA"/>
</dbReference>
<dbReference type="PANTHER" id="PTHR43421:SF1">
    <property type="entry name" value="METALLOPROTEASE PMBA"/>
    <property type="match status" value="1"/>
</dbReference>
<dbReference type="AlphaFoldDB" id="A0A9Q8TVC1"/>
<dbReference type="SUPFAM" id="SSF111283">
    <property type="entry name" value="Putative modulator of DNA gyrase, PmbA/TldD"/>
    <property type="match status" value="1"/>
</dbReference>
<dbReference type="GO" id="GO:0005829">
    <property type="term" value="C:cytosol"/>
    <property type="evidence" value="ECO:0007669"/>
    <property type="project" value="TreeGrafter"/>
</dbReference>
<dbReference type="RefSeq" id="WP_250248263.1">
    <property type="nucleotide sequence ID" value="NZ_CP097753.1"/>
</dbReference>
<dbReference type="NCBIfam" id="NF008268">
    <property type="entry name" value="PRK11040.1"/>
    <property type="match status" value="1"/>
</dbReference>
<keyword evidence="3" id="KW-0645">Protease</keyword>
<dbReference type="PANTHER" id="PTHR43421">
    <property type="entry name" value="METALLOPROTEASE PMBA"/>
    <property type="match status" value="1"/>
</dbReference>
<dbReference type="InterPro" id="IPR035068">
    <property type="entry name" value="TldD/PmbA_N"/>
</dbReference>
<dbReference type="Pfam" id="PF19290">
    <property type="entry name" value="PmbA_TldD_2nd"/>
    <property type="match status" value="1"/>
</dbReference>
<keyword evidence="3" id="KW-0378">Hydrolase</keyword>
<dbReference type="Pfam" id="PF19289">
    <property type="entry name" value="PmbA_TldD_3rd"/>
    <property type="match status" value="1"/>
</dbReference>
<dbReference type="GO" id="GO:0008237">
    <property type="term" value="F:metallopeptidase activity"/>
    <property type="evidence" value="ECO:0007669"/>
    <property type="project" value="UniProtKB-KW"/>
</dbReference>
<dbReference type="EMBL" id="CP097753">
    <property type="protein sequence ID" value="URJ27899.1"/>
    <property type="molecule type" value="Genomic_DNA"/>
</dbReference>
<dbReference type="GO" id="GO:0006508">
    <property type="term" value="P:proteolysis"/>
    <property type="evidence" value="ECO:0007669"/>
    <property type="project" value="InterPro"/>
</dbReference>